<organism evidence="1">
    <name type="scientific">Arundo donax</name>
    <name type="common">Giant reed</name>
    <name type="synonym">Donax arundinaceus</name>
    <dbReference type="NCBI Taxonomy" id="35708"/>
    <lineage>
        <taxon>Eukaryota</taxon>
        <taxon>Viridiplantae</taxon>
        <taxon>Streptophyta</taxon>
        <taxon>Embryophyta</taxon>
        <taxon>Tracheophyta</taxon>
        <taxon>Spermatophyta</taxon>
        <taxon>Magnoliopsida</taxon>
        <taxon>Liliopsida</taxon>
        <taxon>Poales</taxon>
        <taxon>Poaceae</taxon>
        <taxon>PACMAD clade</taxon>
        <taxon>Arundinoideae</taxon>
        <taxon>Arundineae</taxon>
        <taxon>Arundo</taxon>
    </lineage>
</organism>
<evidence type="ECO:0000313" key="1">
    <source>
        <dbReference type="EMBL" id="JAD79357.1"/>
    </source>
</evidence>
<reference evidence="1" key="1">
    <citation type="submission" date="2014-09" db="EMBL/GenBank/DDBJ databases">
        <authorList>
            <person name="Magalhaes I.L.F."/>
            <person name="Oliveira U."/>
            <person name="Santos F.R."/>
            <person name="Vidigal T.H.D.A."/>
            <person name="Brescovit A.D."/>
            <person name="Santos A.J."/>
        </authorList>
    </citation>
    <scope>NUCLEOTIDE SEQUENCE</scope>
    <source>
        <tissue evidence="1">Shoot tissue taken approximately 20 cm above the soil surface</tissue>
    </source>
</reference>
<accession>A0A0A9D6I8</accession>
<dbReference type="AlphaFoldDB" id="A0A0A9D6I8"/>
<reference evidence="1" key="2">
    <citation type="journal article" date="2015" name="Data Brief">
        <title>Shoot transcriptome of the giant reed, Arundo donax.</title>
        <authorList>
            <person name="Barrero R.A."/>
            <person name="Guerrero F.D."/>
            <person name="Moolhuijzen P."/>
            <person name="Goolsby J.A."/>
            <person name="Tidwell J."/>
            <person name="Bellgard S.E."/>
            <person name="Bellgard M.I."/>
        </authorList>
    </citation>
    <scope>NUCLEOTIDE SEQUENCE</scope>
    <source>
        <tissue evidence="1">Shoot tissue taken approximately 20 cm above the soil surface</tissue>
    </source>
</reference>
<protein>
    <submittedName>
        <fullName evidence="1">Uncharacterized protein</fullName>
    </submittedName>
</protein>
<sequence>MAWTGVGSPSARGGQRAADTQHCPALASSRFARTVPCATGIDLPCRPATAPMFPCSDACTCINALPERSRKMSFMNEYCTGTMLRTAFCTTC</sequence>
<dbReference type="EMBL" id="GBRH01218538">
    <property type="protein sequence ID" value="JAD79357.1"/>
    <property type="molecule type" value="Transcribed_RNA"/>
</dbReference>
<name>A0A0A9D6I8_ARUDO</name>
<proteinExistence type="predicted"/>